<accession>A0AAD7EEN7</accession>
<evidence type="ECO:0000313" key="2">
    <source>
        <dbReference type="EMBL" id="KAJ7315635.1"/>
    </source>
</evidence>
<feature type="region of interest" description="Disordered" evidence="1">
    <location>
        <begin position="79"/>
        <end position="121"/>
    </location>
</feature>
<dbReference type="AlphaFoldDB" id="A0AAD7EEN7"/>
<sequence length="396" mass="42429">MSALAAFPLNSASSDDCWSKKGLTAAFIRLVFKFHRVTSPTNPSKEDRQRADILRQRILPRPPAALRLKPGTQTIPCPLPSPAPLPAPAAAPAPPRLRLASPLSRPRTSDEHLSNPVPCTPRPLNTVSLQARFRIESNPAPSVLRPRRAVVAVHLPPLFRLQPRARIYHGTALVNRIYPARVLPTASRIFPLARPSLLLKNAFTGDAGQRDRPQDMQGATPVFSPIRTTRSGAQFSPNELDPLTLNGVTFGVIHTNISLDRLLQEALVATDRHAADLDAGGELTGAESGAGSSSIREVSVARFLFVLLVLRVCGMVYGAGLANVEFVMELLASSRIGRHASATLSSPALAFFHYRPTHAARTGTEDEIGGGGKTTAKREIALPNPVLSFSTPAGAG</sequence>
<gene>
    <name evidence="2" type="ORF">DFH08DRAFT_971981</name>
</gene>
<keyword evidence="3" id="KW-1185">Reference proteome</keyword>
<evidence type="ECO:0000313" key="3">
    <source>
        <dbReference type="Proteomes" id="UP001218218"/>
    </source>
</evidence>
<feature type="compositionally biased region" description="Low complexity" evidence="1">
    <location>
        <begin position="96"/>
        <end position="106"/>
    </location>
</feature>
<reference evidence="2" key="1">
    <citation type="submission" date="2023-03" db="EMBL/GenBank/DDBJ databases">
        <title>Massive genome expansion in bonnet fungi (Mycena s.s.) driven by repeated elements and novel gene families across ecological guilds.</title>
        <authorList>
            <consortium name="Lawrence Berkeley National Laboratory"/>
            <person name="Harder C.B."/>
            <person name="Miyauchi S."/>
            <person name="Viragh M."/>
            <person name="Kuo A."/>
            <person name="Thoen E."/>
            <person name="Andreopoulos B."/>
            <person name="Lu D."/>
            <person name="Skrede I."/>
            <person name="Drula E."/>
            <person name="Henrissat B."/>
            <person name="Morin E."/>
            <person name="Kohler A."/>
            <person name="Barry K."/>
            <person name="LaButti K."/>
            <person name="Morin E."/>
            <person name="Salamov A."/>
            <person name="Lipzen A."/>
            <person name="Mereny Z."/>
            <person name="Hegedus B."/>
            <person name="Baldrian P."/>
            <person name="Stursova M."/>
            <person name="Weitz H."/>
            <person name="Taylor A."/>
            <person name="Grigoriev I.V."/>
            <person name="Nagy L.G."/>
            <person name="Martin F."/>
            <person name="Kauserud H."/>
        </authorList>
    </citation>
    <scope>NUCLEOTIDE SEQUENCE</scope>
    <source>
        <strain evidence="2">CBHHK002</strain>
    </source>
</reference>
<protein>
    <submittedName>
        <fullName evidence="2">Uncharacterized protein</fullName>
    </submittedName>
</protein>
<organism evidence="2 3">
    <name type="scientific">Mycena albidolilacea</name>
    <dbReference type="NCBI Taxonomy" id="1033008"/>
    <lineage>
        <taxon>Eukaryota</taxon>
        <taxon>Fungi</taxon>
        <taxon>Dikarya</taxon>
        <taxon>Basidiomycota</taxon>
        <taxon>Agaricomycotina</taxon>
        <taxon>Agaricomycetes</taxon>
        <taxon>Agaricomycetidae</taxon>
        <taxon>Agaricales</taxon>
        <taxon>Marasmiineae</taxon>
        <taxon>Mycenaceae</taxon>
        <taxon>Mycena</taxon>
    </lineage>
</organism>
<feature type="compositionally biased region" description="Pro residues" evidence="1">
    <location>
        <begin position="79"/>
        <end position="95"/>
    </location>
</feature>
<name>A0AAD7EEN7_9AGAR</name>
<comment type="caution">
    <text evidence="2">The sequence shown here is derived from an EMBL/GenBank/DDBJ whole genome shotgun (WGS) entry which is preliminary data.</text>
</comment>
<dbReference type="EMBL" id="JARIHO010000061">
    <property type="protein sequence ID" value="KAJ7315635.1"/>
    <property type="molecule type" value="Genomic_DNA"/>
</dbReference>
<dbReference type="Proteomes" id="UP001218218">
    <property type="component" value="Unassembled WGS sequence"/>
</dbReference>
<proteinExistence type="predicted"/>
<evidence type="ECO:0000256" key="1">
    <source>
        <dbReference type="SAM" id="MobiDB-lite"/>
    </source>
</evidence>